<feature type="domain" description="RDRP C-terminal head" evidence="11">
    <location>
        <begin position="1110"/>
        <end position="1258"/>
    </location>
</feature>
<reference evidence="12" key="1">
    <citation type="submission" date="2022-06" db="EMBL/GenBank/DDBJ databases">
        <title>Complete genome sequences of two strains of the flax pathogen Septoria linicola.</title>
        <authorList>
            <person name="Lapalu N."/>
            <person name="Simon A."/>
            <person name="Demenou B."/>
            <person name="Paumier D."/>
            <person name="Guillot M.-P."/>
            <person name="Gout L."/>
            <person name="Valade R."/>
        </authorList>
    </citation>
    <scope>NUCLEOTIDE SEQUENCE</scope>
    <source>
        <strain evidence="12">SE15195</strain>
    </source>
</reference>
<name>A0A9Q9APN0_9PEZI</name>
<comment type="catalytic activity">
    <reaction evidence="7 8">
        <text>RNA(n) + a ribonucleoside 5'-triphosphate = RNA(n+1) + diphosphate</text>
        <dbReference type="Rhea" id="RHEA:21248"/>
        <dbReference type="Rhea" id="RHEA-COMP:14527"/>
        <dbReference type="Rhea" id="RHEA-COMP:17342"/>
        <dbReference type="ChEBI" id="CHEBI:33019"/>
        <dbReference type="ChEBI" id="CHEBI:61557"/>
        <dbReference type="ChEBI" id="CHEBI:140395"/>
        <dbReference type="EC" id="2.7.7.48"/>
    </reaction>
</comment>
<evidence type="ECO:0000256" key="7">
    <source>
        <dbReference type="ARBA" id="ARBA00048744"/>
    </source>
</evidence>
<evidence type="ECO:0000256" key="3">
    <source>
        <dbReference type="ARBA" id="ARBA00022679"/>
    </source>
</evidence>
<dbReference type="GO" id="GO:0030422">
    <property type="term" value="P:siRNA processing"/>
    <property type="evidence" value="ECO:0007669"/>
    <property type="project" value="TreeGrafter"/>
</dbReference>
<dbReference type="GO" id="GO:0003968">
    <property type="term" value="F:RNA-directed RNA polymerase activity"/>
    <property type="evidence" value="ECO:0007669"/>
    <property type="project" value="UniProtKB-KW"/>
</dbReference>
<feature type="domain" description="RDRP core" evidence="10">
    <location>
        <begin position="500"/>
        <end position="1087"/>
    </location>
</feature>
<dbReference type="InterPro" id="IPR057596">
    <property type="entry name" value="RDRP_core"/>
</dbReference>
<evidence type="ECO:0000256" key="2">
    <source>
        <dbReference type="ARBA" id="ARBA00022484"/>
    </source>
</evidence>
<evidence type="ECO:0000256" key="1">
    <source>
        <dbReference type="ARBA" id="ARBA00005762"/>
    </source>
</evidence>
<evidence type="ECO:0000256" key="5">
    <source>
        <dbReference type="ARBA" id="ARBA00022884"/>
    </source>
</evidence>
<organism evidence="12 13">
    <name type="scientific">Septoria linicola</name>
    <dbReference type="NCBI Taxonomy" id="215465"/>
    <lineage>
        <taxon>Eukaryota</taxon>
        <taxon>Fungi</taxon>
        <taxon>Dikarya</taxon>
        <taxon>Ascomycota</taxon>
        <taxon>Pezizomycotina</taxon>
        <taxon>Dothideomycetes</taxon>
        <taxon>Dothideomycetidae</taxon>
        <taxon>Mycosphaerellales</taxon>
        <taxon>Mycosphaerellaceae</taxon>
        <taxon>Septoria</taxon>
    </lineage>
</organism>
<feature type="compositionally biased region" description="Pro residues" evidence="9">
    <location>
        <begin position="45"/>
        <end position="66"/>
    </location>
</feature>
<evidence type="ECO:0000256" key="9">
    <source>
        <dbReference type="SAM" id="MobiDB-lite"/>
    </source>
</evidence>
<evidence type="ECO:0000313" key="13">
    <source>
        <dbReference type="Proteomes" id="UP001056384"/>
    </source>
</evidence>
<dbReference type="GO" id="GO:0003723">
    <property type="term" value="F:RNA binding"/>
    <property type="evidence" value="ECO:0007669"/>
    <property type="project" value="UniProtKB-KW"/>
</dbReference>
<evidence type="ECO:0000259" key="11">
    <source>
        <dbReference type="Pfam" id="PF26253"/>
    </source>
</evidence>
<evidence type="ECO:0000259" key="10">
    <source>
        <dbReference type="Pfam" id="PF05183"/>
    </source>
</evidence>
<sequence length="1442" mass="162599">MAFTDLLPSDESSTSTSTSTPTSFRATPPHLRRGAAPRPATQPSAPRPEPPLPRSLTAPTPPPRAPPVTMHNHHKSPAYNPLELRVSFTGAPRYWTTYDIYSFFERFGIVSRVEVRKRNPQDIHGVVFFQPPPKDRSWVGRTLPVHDRDGFQKAVFTRNDTKPIFWYRSPLSNRDLPERMNVAMAALDFGVMQQEDKMLILHTAQPSAEIKIELTMNLQHKDLHISFPVKVPIHPSSGRTGLIERHFKLRIMPAQIGQAYMLRDEDGSTSVVFTIDTPPLVFRKTHDTKSTHDSQATLWDERKTWLRQTDIDLYPWARNSAIELKKENTVIEVGRWLTYKMKFTPDVLQTPEFRNLCQALADHNVNMTTNRNITSSLQYRPDALWNWLGPPRSGNRNAAKSFLSGLEEMADDSVPLPFEVRYQLEVCISLGALHECNLTRDFLRQLNSLEPRRVVKMLERVADRKVRYYDPIEMLPLHNKVSVVEKKRPGYCTKIPSVTITPTTMYMATPVLETSNRVIRYYQQYEDRFLRVRFTDERYKGRIMASEDNSMNEVFSRVKRAMTHGIKIGDRHYEFLAFGNSQFRDHGAYFFSPATGVTAADIRDWMGDFTSIRVIAKYVSRLGQCFSTTRSIPHSINVETIPDVERNGFGFTDGVGKISPFLARMIAHHYGLANSEHDYPSVFQFRLAGCKGVLAVDPSLKGMNIQIRPSQQKFPAKANGLEICRISQFSTASLNVQLILVLSALGVPDGVFLGKLRHMLSDMQEALESEKKALDLLQKNIDFNQTTIALACMIFDGFMATDEPFVISCLRLWRSWNLKYLKEKARIFIDQGAFLLGCTDESGTLAGYYKSKEDETGTLKAQEPTGSGNDAHDESKLAEIFLQIPDPHQQGTYKVVEGVVALARNPSLHPGDIRVVKAVDNIALRHLKNCVVLPQTGDRDVANTCSGGDLDGDDFIVIWDPELIPPQWNHDPMDYTSPDPVMAEGPVTVDNMTSFFVQHIKNDILSRIACAHRYWADWLPDGVKEKQCLELAQLHSKAVDYPKTGVPAVMPASLRVQQWPHWCEPKSKAKSKVYTSNKVLGKLYNEVKKEPFNAAWDMPFDERILTACEPSERMLRDAKEVKALYDEAIRRIMNQHGIKTEFEVFTTFILDHHQEIGDYKFAETMGEITNNLKQEHKELCYEKAGTTNHDRDWDKIKPFIVAMYQVTAAEIEEALLENKTMRTVGGRDMPLRALTFESMPLMTFPWIFAHELGRIATKGQSSGLTAMPRPVLPAKSKLGAKNNASLLPDDWRPAPLGEVDVSRGVVREGELLDLFAGDTEGGGSKEKKAVVVVPDLLEFEAETSSADNTASSSIEEGSRNSGPSSCLESGHQERPNSFSKDLRSSTPPSDFPAAPADLDERELTGDEVELEVVMQTAFEIQPSGLDKLMALVGVSEDSETEN</sequence>
<keyword evidence="6" id="KW-0943">RNA-mediated gene silencing</keyword>
<keyword evidence="13" id="KW-1185">Reference proteome</keyword>
<dbReference type="Pfam" id="PF26253">
    <property type="entry name" value="RdRP_head"/>
    <property type="match status" value="1"/>
</dbReference>
<dbReference type="EC" id="2.7.7.48" evidence="8"/>
<proteinExistence type="inferred from homology"/>
<feature type="compositionally biased region" description="Polar residues" evidence="9">
    <location>
        <begin position="1375"/>
        <end position="1388"/>
    </location>
</feature>
<feature type="region of interest" description="Disordered" evidence="9">
    <location>
        <begin position="1"/>
        <end position="76"/>
    </location>
</feature>
<dbReference type="Proteomes" id="UP001056384">
    <property type="component" value="Chromosome 3"/>
</dbReference>
<keyword evidence="2 8" id="KW-0696">RNA-directed RNA polymerase</keyword>
<feature type="compositionally biased region" description="Low complexity" evidence="9">
    <location>
        <begin position="1"/>
        <end position="23"/>
    </location>
</feature>
<dbReference type="OrthoDB" id="6513042at2759"/>
<feature type="compositionally biased region" description="Polar residues" evidence="9">
    <location>
        <begin position="1342"/>
        <end position="1367"/>
    </location>
</feature>
<dbReference type="PANTHER" id="PTHR23079">
    <property type="entry name" value="RNA-DEPENDENT RNA POLYMERASE"/>
    <property type="match status" value="1"/>
</dbReference>
<dbReference type="Pfam" id="PF05183">
    <property type="entry name" value="RdRP"/>
    <property type="match status" value="1"/>
</dbReference>
<protein>
    <recommendedName>
        <fullName evidence="8">RNA-dependent RNA polymerase</fullName>
        <ecNumber evidence="8">2.7.7.48</ecNumber>
    </recommendedName>
</protein>
<evidence type="ECO:0000313" key="12">
    <source>
        <dbReference type="EMBL" id="USW50828.1"/>
    </source>
</evidence>
<dbReference type="PANTHER" id="PTHR23079:SF55">
    <property type="entry name" value="RNA-DIRECTED RNA POLYMERASE"/>
    <property type="match status" value="1"/>
</dbReference>
<keyword evidence="3 8" id="KW-0808">Transferase</keyword>
<dbReference type="InterPro" id="IPR058752">
    <property type="entry name" value="RDRP_C_head"/>
</dbReference>
<keyword evidence="4 8" id="KW-0548">Nucleotidyltransferase</keyword>
<evidence type="ECO:0000256" key="6">
    <source>
        <dbReference type="ARBA" id="ARBA00023158"/>
    </source>
</evidence>
<accession>A0A9Q9APN0</accession>
<evidence type="ECO:0000256" key="8">
    <source>
        <dbReference type="RuleBase" id="RU363098"/>
    </source>
</evidence>
<gene>
    <name evidence="12" type="ORF">Slin15195_G041470</name>
</gene>
<dbReference type="EMBL" id="CP099420">
    <property type="protein sequence ID" value="USW50828.1"/>
    <property type="molecule type" value="Genomic_DNA"/>
</dbReference>
<feature type="region of interest" description="Disordered" evidence="9">
    <location>
        <begin position="1342"/>
        <end position="1405"/>
    </location>
</feature>
<comment type="similarity">
    <text evidence="1 8">Belongs to the RdRP family.</text>
</comment>
<dbReference type="GO" id="GO:0031380">
    <property type="term" value="C:nuclear RNA-directed RNA polymerase complex"/>
    <property type="evidence" value="ECO:0007669"/>
    <property type="project" value="TreeGrafter"/>
</dbReference>
<keyword evidence="5 8" id="KW-0694">RNA-binding</keyword>
<evidence type="ECO:0000256" key="4">
    <source>
        <dbReference type="ARBA" id="ARBA00022695"/>
    </source>
</evidence>
<dbReference type="InterPro" id="IPR007855">
    <property type="entry name" value="RDRP"/>
</dbReference>